<evidence type="ECO:0000256" key="1">
    <source>
        <dbReference type="ARBA" id="ARBA00004167"/>
    </source>
</evidence>
<dbReference type="InterPro" id="IPR036179">
    <property type="entry name" value="Ig-like_dom_sf"/>
</dbReference>
<evidence type="ECO:0000259" key="6">
    <source>
        <dbReference type="PROSITE" id="PS50835"/>
    </source>
</evidence>
<comment type="subcellular location">
    <subcellularLocation>
        <location evidence="1">Membrane</location>
        <topology evidence="1">Single-pass membrane protein</topology>
    </subcellularLocation>
</comment>
<dbReference type="Proteomes" id="UP000005408">
    <property type="component" value="Unassembled WGS sequence"/>
</dbReference>
<name>A0A8W8IIQ1_MAGGI</name>
<dbReference type="EnsemblMetazoa" id="G1419.1">
    <property type="protein sequence ID" value="G1419.1:cds"/>
    <property type="gene ID" value="G1419"/>
</dbReference>
<dbReference type="PANTHER" id="PTHR45889:SF8">
    <property type="entry name" value="IG-LIKE DOMAIN-CONTAINING PROTEIN"/>
    <property type="match status" value="1"/>
</dbReference>
<keyword evidence="5" id="KW-0732">Signal</keyword>
<feature type="domain" description="Ig-like" evidence="6">
    <location>
        <begin position="20"/>
        <end position="109"/>
    </location>
</feature>
<accession>A0A8W8IIQ1</accession>
<dbReference type="AlphaFoldDB" id="A0A8W8IIQ1"/>
<feature type="chain" id="PRO_5036468420" description="Ig-like domain-containing protein" evidence="5">
    <location>
        <begin position="20"/>
        <end position="240"/>
    </location>
</feature>
<feature type="signal peptide" evidence="5">
    <location>
        <begin position="1"/>
        <end position="19"/>
    </location>
</feature>
<dbReference type="Pfam" id="PF08205">
    <property type="entry name" value="C2-set_2"/>
    <property type="match status" value="1"/>
</dbReference>
<sequence>MALIEIWMALVMLAGTTSCTLVAEFSSNTTVLLGSDVKLLCTIRYQTEGSNVLWKKIDLGSNILSLNNETIFTGKYEVEDQYNLVIKNVQFHDEGIYECDTGEQRLTVALQVAVLMSNMTMRWDIPTPFKRYAYVNLTCVSINSRPPATLRWYRGVHEVTRSSINNERVTRQNGYGDTTSTLVGQVSSEDVPYVCIADLPDNPRVRSEFLFPPIIGAACLPGSGVVIVVFLGLLSYLLNS</sequence>
<dbReference type="SMART" id="SM00409">
    <property type="entry name" value="IG"/>
    <property type="match status" value="1"/>
</dbReference>
<dbReference type="PANTHER" id="PTHR45889">
    <property type="entry name" value="IG-LIKE DOMAIN-CONTAINING PROTEIN"/>
    <property type="match status" value="1"/>
</dbReference>
<evidence type="ECO:0000256" key="3">
    <source>
        <dbReference type="ARBA" id="ARBA00023157"/>
    </source>
</evidence>
<dbReference type="SUPFAM" id="SSF48726">
    <property type="entry name" value="Immunoglobulin"/>
    <property type="match status" value="2"/>
</dbReference>
<dbReference type="InterPro" id="IPR013783">
    <property type="entry name" value="Ig-like_fold"/>
</dbReference>
<reference evidence="7" key="1">
    <citation type="submission" date="2022-08" db="UniProtKB">
        <authorList>
            <consortium name="EnsemblMetazoa"/>
        </authorList>
    </citation>
    <scope>IDENTIFICATION</scope>
    <source>
        <strain evidence="7">05x7-T-G4-1.051#20</strain>
    </source>
</reference>
<evidence type="ECO:0000256" key="4">
    <source>
        <dbReference type="SAM" id="Phobius"/>
    </source>
</evidence>
<feature type="domain" description="Ig-like" evidence="6">
    <location>
        <begin position="135"/>
        <end position="206"/>
    </location>
</feature>
<dbReference type="InterPro" id="IPR007110">
    <property type="entry name" value="Ig-like_dom"/>
</dbReference>
<organism evidence="7 8">
    <name type="scientific">Magallana gigas</name>
    <name type="common">Pacific oyster</name>
    <name type="synonym">Crassostrea gigas</name>
    <dbReference type="NCBI Taxonomy" id="29159"/>
    <lineage>
        <taxon>Eukaryota</taxon>
        <taxon>Metazoa</taxon>
        <taxon>Spiralia</taxon>
        <taxon>Lophotrochozoa</taxon>
        <taxon>Mollusca</taxon>
        <taxon>Bivalvia</taxon>
        <taxon>Autobranchia</taxon>
        <taxon>Pteriomorphia</taxon>
        <taxon>Ostreida</taxon>
        <taxon>Ostreoidea</taxon>
        <taxon>Ostreidae</taxon>
        <taxon>Magallana</taxon>
    </lineage>
</organism>
<dbReference type="Gene3D" id="2.60.40.10">
    <property type="entry name" value="Immunoglobulins"/>
    <property type="match status" value="2"/>
</dbReference>
<dbReference type="InterPro" id="IPR013162">
    <property type="entry name" value="CD80_C2-set"/>
</dbReference>
<evidence type="ECO:0000313" key="7">
    <source>
        <dbReference type="EnsemblMetazoa" id="G1419.1:cds"/>
    </source>
</evidence>
<keyword evidence="2 4" id="KW-0472">Membrane</keyword>
<proteinExistence type="predicted"/>
<evidence type="ECO:0000313" key="8">
    <source>
        <dbReference type="Proteomes" id="UP000005408"/>
    </source>
</evidence>
<keyword evidence="4" id="KW-0812">Transmembrane</keyword>
<dbReference type="OrthoDB" id="6104623at2759"/>
<dbReference type="OMA" id="YVFWKKV"/>
<evidence type="ECO:0000256" key="2">
    <source>
        <dbReference type="ARBA" id="ARBA00023136"/>
    </source>
</evidence>
<feature type="transmembrane region" description="Helical" evidence="4">
    <location>
        <begin position="214"/>
        <end position="238"/>
    </location>
</feature>
<keyword evidence="4" id="KW-1133">Transmembrane helix</keyword>
<keyword evidence="3" id="KW-1015">Disulfide bond</keyword>
<evidence type="ECO:0000256" key="5">
    <source>
        <dbReference type="SAM" id="SignalP"/>
    </source>
</evidence>
<dbReference type="Pfam" id="PF13927">
    <property type="entry name" value="Ig_3"/>
    <property type="match status" value="1"/>
</dbReference>
<protein>
    <recommendedName>
        <fullName evidence="6">Ig-like domain-containing protein</fullName>
    </recommendedName>
</protein>
<dbReference type="GO" id="GO:0016020">
    <property type="term" value="C:membrane"/>
    <property type="evidence" value="ECO:0007669"/>
    <property type="project" value="UniProtKB-SubCell"/>
</dbReference>
<keyword evidence="8" id="KW-1185">Reference proteome</keyword>
<dbReference type="InterPro" id="IPR003599">
    <property type="entry name" value="Ig_sub"/>
</dbReference>
<dbReference type="PROSITE" id="PS50835">
    <property type="entry name" value="IG_LIKE"/>
    <property type="match status" value="2"/>
</dbReference>